<dbReference type="EnsemblPlants" id="OMERI08G17800.1">
    <property type="protein sequence ID" value="OMERI08G17800.1"/>
    <property type="gene ID" value="OMERI08G17800"/>
</dbReference>
<proteinExistence type="predicted"/>
<dbReference type="HOGENOM" id="CLU_2389889_0_0_1"/>
<sequence length="94" mass="10154">MAAEGMRGEGVEESLPGQAGADADLLPLLRRLTASFPMQTAGRGSWPLPLSCLGVGGGTRRRRRRRRRRSGGDEVCVCFCSVILCRGFSAKMSR</sequence>
<evidence type="ECO:0000313" key="2">
    <source>
        <dbReference type="Proteomes" id="UP000008021"/>
    </source>
</evidence>
<dbReference type="Proteomes" id="UP000008021">
    <property type="component" value="Chromosome 8"/>
</dbReference>
<accession>A0A0E0ENS3</accession>
<dbReference type="Gramene" id="OMERI08G17800.1">
    <property type="protein sequence ID" value="OMERI08G17800.1"/>
    <property type="gene ID" value="OMERI08G17800"/>
</dbReference>
<organism evidence="1">
    <name type="scientific">Oryza meridionalis</name>
    <dbReference type="NCBI Taxonomy" id="40149"/>
    <lineage>
        <taxon>Eukaryota</taxon>
        <taxon>Viridiplantae</taxon>
        <taxon>Streptophyta</taxon>
        <taxon>Embryophyta</taxon>
        <taxon>Tracheophyta</taxon>
        <taxon>Spermatophyta</taxon>
        <taxon>Magnoliopsida</taxon>
        <taxon>Liliopsida</taxon>
        <taxon>Poales</taxon>
        <taxon>Poaceae</taxon>
        <taxon>BOP clade</taxon>
        <taxon>Oryzoideae</taxon>
        <taxon>Oryzeae</taxon>
        <taxon>Oryzinae</taxon>
        <taxon>Oryza</taxon>
    </lineage>
</organism>
<name>A0A0E0ENS3_9ORYZ</name>
<dbReference type="AlphaFoldDB" id="A0A0E0ENS3"/>
<reference evidence="1" key="2">
    <citation type="submission" date="2018-05" db="EMBL/GenBank/DDBJ databases">
        <title>OmerRS3 (Oryza meridionalis Reference Sequence Version 3).</title>
        <authorList>
            <person name="Zhang J."/>
            <person name="Kudrna D."/>
            <person name="Lee S."/>
            <person name="Talag J."/>
            <person name="Welchert J."/>
            <person name="Wing R.A."/>
        </authorList>
    </citation>
    <scope>NUCLEOTIDE SEQUENCE [LARGE SCALE GENOMIC DNA]</scope>
    <source>
        <strain evidence="1">cv. OR44</strain>
    </source>
</reference>
<keyword evidence="2" id="KW-1185">Reference proteome</keyword>
<protein>
    <submittedName>
        <fullName evidence="1">Uncharacterized protein</fullName>
    </submittedName>
</protein>
<reference evidence="1" key="1">
    <citation type="submission" date="2015-04" db="UniProtKB">
        <authorList>
            <consortium name="EnsemblPlants"/>
        </authorList>
    </citation>
    <scope>IDENTIFICATION</scope>
</reference>
<evidence type="ECO:0000313" key="1">
    <source>
        <dbReference type="EnsemblPlants" id="OMERI08G17800.1"/>
    </source>
</evidence>